<reference evidence="1 2" key="1">
    <citation type="submission" date="2024-09" db="EMBL/GenBank/DDBJ databases">
        <title>Chromosome-scale assembly of Riccia sorocarpa.</title>
        <authorList>
            <person name="Paukszto L."/>
        </authorList>
    </citation>
    <scope>NUCLEOTIDE SEQUENCE [LARGE SCALE GENOMIC DNA]</scope>
    <source>
        <strain evidence="1">LP-2024</strain>
        <tissue evidence="1">Aerial parts of the thallus</tissue>
    </source>
</reference>
<protein>
    <submittedName>
        <fullName evidence="1">Uncharacterized protein</fullName>
    </submittedName>
</protein>
<dbReference type="Proteomes" id="UP001633002">
    <property type="component" value="Unassembled WGS sequence"/>
</dbReference>
<comment type="caution">
    <text evidence="1">The sequence shown here is derived from an EMBL/GenBank/DDBJ whole genome shotgun (WGS) entry which is preliminary data.</text>
</comment>
<accession>A0ABD3HN72</accession>
<organism evidence="1 2">
    <name type="scientific">Riccia sorocarpa</name>
    <dbReference type="NCBI Taxonomy" id="122646"/>
    <lineage>
        <taxon>Eukaryota</taxon>
        <taxon>Viridiplantae</taxon>
        <taxon>Streptophyta</taxon>
        <taxon>Embryophyta</taxon>
        <taxon>Marchantiophyta</taxon>
        <taxon>Marchantiopsida</taxon>
        <taxon>Marchantiidae</taxon>
        <taxon>Marchantiales</taxon>
        <taxon>Ricciaceae</taxon>
        <taxon>Riccia</taxon>
    </lineage>
</organism>
<evidence type="ECO:0000313" key="2">
    <source>
        <dbReference type="Proteomes" id="UP001633002"/>
    </source>
</evidence>
<sequence length="128" mass="14639">METNDVEEILEMLLEGQLILRKAPKVVDTRDDLHVYEVAALKRNIKWKGVPTVLENKLTALYKEGNEGYLNERMEPYSIVEMCGDLDSSKVPLDVSPPELVIADLTASPDWDQSSFERLFTVLFSLFY</sequence>
<dbReference type="AlphaFoldDB" id="A0ABD3HN72"/>
<gene>
    <name evidence="1" type="ORF">R1sor_006653</name>
</gene>
<name>A0ABD3HN72_9MARC</name>
<evidence type="ECO:0000313" key="1">
    <source>
        <dbReference type="EMBL" id="KAL3693002.1"/>
    </source>
</evidence>
<proteinExistence type="predicted"/>
<keyword evidence="2" id="KW-1185">Reference proteome</keyword>
<dbReference type="EMBL" id="JBJQOH010000003">
    <property type="protein sequence ID" value="KAL3693002.1"/>
    <property type="molecule type" value="Genomic_DNA"/>
</dbReference>